<dbReference type="EMBL" id="MU863631">
    <property type="protein sequence ID" value="KAK4102520.1"/>
    <property type="molecule type" value="Genomic_DNA"/>
</dbReference>
<reference evidence="1" key="1">
    <citation type="journal article" date="2023" name="Mol. Phylogenet. Evol.">
        <title>Genome-scale phylogeny and comparative genomics of the fungal order Sordariales.</title>
        <authorList>
            <person name="Hensen N."/>
            <person name="Bonometti L."/>
            <person name="Westerberg I."/>
            <person name="Brannstrom I.O."/>
            <person name="Guillou S."/>
            <person name="Cros-Aarteil S."/>
            <person name="Calhoun S."/>
            <person name="Haridas S."/>
            <person name="Kuo A."/>
            <person name="Mondo S."/>
            <person name="Pangilinan J."/>
            <person name="Riley R."/>
            <person name="LaButti K."/>
            <person name="Andreopoulos B."/>
            <person name="Lipzen A."/>
            <person name="Chen C."/>
            <person name="Yan M."/>
            <person name="Daum C."/>
            <person name="Ng V."/>
            <person name="Clum A."/>
            <person name="Steindorff A."/>
            <person name="Ohm R.A."/>
            <person name="Martin F."/>
            <person name="Silar P."/>
            <person name="Natvig D.O."/>
            <person name="Lalanne C."/>
            <person name="Gautier V."/>
            <person name="Ament-Velasquez S.L."/>
            <person name="Kruys A."/>
            <person name="Hutchinson M.I."/>
            <person name="Powell A.J."/>
            <person name="Barry K."/>
            <person name="Miller A.N."/>
            <person name="Grigoriev I.V."/>
            <person name="Debuchy R."/>
            <person name="Gladieux P."/>
            <person name="Hiltunen Thoren M."/>
            <person name="Johannesson H."/>
        </authorList>
    </citation>
    <scope>NUCLEOTIDE SEQUENCE</scope>
    <source>
        <strain evidence="1">CBS 757.83</strain>
    </source>
</reference>
<gene>
    <name evidence="1" type="ORF">N658DRAFT_495225</name>
</gene>
<dbReference type="Proteomes" id="UP001305647">
    <property type="component" value="Unassembled WGS sequence"/>
</dbReference>
<accession>A0AAN6T2B5</accession>
<organism evidence="1 2">
    <name type="scientific">Parathielavia hyrcaniae</name>
    <dbReference type="NCBI Taxonomy" id="113614"/>
    <lineage>
        <taxon>Eukaryota</taxon>
        <taxon>Fungi</taxon>
        <taxon>Dikarya</taxon>
        <taxon>Ascomycota</taxon>
        <taxon>Pezizomycotina</taxon>
        <taxon>Sordariomycetes</taxon>
        <taxon>Sordariomycetidae</taxon>
        <taxon>Sordariales</taxon>
        <taxon>Chaetomiaceae</taxon>
        <taxon>Parathielavia</taxon>
    </lineage>
</organism>
<evidence type="ECO:0000313" key="2">
    <source>
        <dbReference type="Proteomes" id="UP001305647"/>
    </source>
</evidence>
<dbReference type="AlphaFoldDB" id="A0AAN6T2B5"/>
<reference evidence="1" key="2">
    <citation type="submission" date="2023-05" db="EMBL/GenBank/DDBJ databases">
        <authorList>
            <consortium name="Lawrence Berkeley National Laboratory"/>
            <person name="Steindorff A."/>
            <person name="Hensen N."/>
            <person name="Bonometti L."/>
            <person name="Westerberg I."/>
            <person name="Brannstrom I.O."/>
            <person name="Guillou S."/>
            <person name="Cros-Aarteil S."/>
            <person name="Calhoun S."/>
            <person name="Haridas S."/>
            <person name="Kuo A."/>
            <person name="Mondo S."/>
            <person name="Pangilinan J."/>
            <person name="Riley R."/>
            <person name="Labutti K."/>
            <person name="Andreopoulos B."/>
            <person name="Lipzen A."/>
            <person name="Chen C."/>
            <person name="Yanf M."/>
            <person name="Daum C."/>
            <person name="Ng V."/>
            <person name="Clum A."/>
            <person name="Ohm R."/>
            <person name="Martin F."/>
            <person name="Silar P."/>
            <person name="Natvig D."/>
            <person name="Lalanne C."/>
            <person name="Gautier V."/>
            <person name="Ament-Velasquez S.L."/>
            <person name="Kruys A."/>
            <person name="Hutchinson M.I."/>
            <person name="Powell A.J."/>
            <person name="Barry K."/>
            <person name="Miller A.N."/>
            <person name="Grigoriev I.V."/>
            <person name="Debuchy R."/>
            <person name="Gladieux P."/>
            <person name="Thoren M.H."/>
            <person name="Johannesson H."/>
        </authorList>
    </citation>
    <scope>NUCLEOTIDE SEQUENCE</scope>
    <source>
        <strain evidence="1">CBS 757.83</strain>
    </source>
</reference>
<keyword evidence="2" id="KW-1185">Reference proteome</keyword>
<comment type="caution">
    <text evidence="1">The sequence shown here is derived from an EMBL/GenBank/DDBJ whole genome shotgun (WGS) entry which is preliminary data.</text>
</comment>
<evidence type="ECO:0000313" key="1">
    <source>
        <dbReference type="EMBL" id="KAK4102520.1"/>
    </source>
</evidence>
<name>A0AAN6T2B5_9PEZI</name>
<protein>
    <submittedName>
        <fullName evidence="1">Uncharacterized protein</fullName>
    </submittedName>
</protein>
<sequence>MNPLSESDSFTAVLRKGKAAVAYAIRQLSDMLFDDDIAPSVSRIVLPHWQPDVPSPRDSEPLKFRSKYVCFYWLRHVPVGEHLSSALVELTSASEPIDNCLDFHAVDVADEDYQRRIFSFIFFMRRA</sequence>
<proteinExistence type="predicted"/>